<evidence type="ECO:0000256" key="1">
    <source>
        <dbReference type="SAM" id="Phobius"/>
    </source>
</evidence>
<evidence type="ECO:0000313" key="2">
    <source>
        <dbReference type="EMBL" id="QMW22594.1"/>
    </source>
</evidence>
<keyword evidence="1" id="KW-0472">Membrane</keyword>
<dbReference type="NCBIfam" id="TIGR01167">
    <property type="entry name" value="LPXTG_anchor"/>
    <property type="match status" value="1"/>
</dbReference>
<feature type="transmembrane region" description="Helical" evidence="1">
    <location>
        <begin position="6"/>
        <end position="24"/>
    </location>
</feature>
<evidence type="ECO:0000313" key="3">
    <source>
        <dbReference type="Proteomes" id="UP000515292"/>
    </source>
</evidence>
<sequence length="69" mass="7602">MGYEETAWMAGVAAALLLLAGLLHRRRHRRGPAVGAPWALLPWDYVMLLAGVCLIVSIVHLLALWRDGL</sequence>
<reference evidence="2 3" key="1">
    <citation type="submission" date="2020-07" db="EMBL/GenBank/DDBJ databases">
        <title>Complete genome sequence for Sandaracinobacter sp. M6.</title>
        <authorList>
            <person name="Tang Y."/>
            <person name="Liu Q."/>
            <person name="Guo Z."/>
            <person name="Lei P."/>
            <person name="Huang B."/>
        </authorList>
    </citation>
    <scope>NUCLEOTIDE SEQUENCE [LARGE SCALE GENOMIC DNA]</scope>
    <source>
        <strain evidence="2 3">M6</strain>
    </source>
</reference>
<protein>
    <submittedName>
        <fullName evidence="2">LPXTG cell wall anchor domain-containing protein</fullName>
    </submittedName>
</protein>
<keyword evidence="1" id="KW-1133">Transmembrane helix</keyword>
<dbReference type="AlphaFoldDB" id="A0A7G5IGV2"/>
<dbReference type="EMBL" id="CP059851">
    <property type="protein sequence ID" value="QMW22594.1"/>
    <property type="molecule type" value="Genomic_DNA"/>
</dbReference>
<keyword evidence="3" id="KW-1185">Reference proteome</keyword>
<proteinExistence type="predicted"/>
<keyword evidence="1" id="KW-0812">Transmembrane</keyword>
<organism evidence="2 3">
    <name type="scientific">Sandaracinobacteroides saxicola</name>
    <dbReference type="NCBI Taxonomy" id="2759707"/>
    <lineage>
        <taxon>Bacteria</taxon>
        <taxon>Pseudomonadati</taxon>
        <taxon>Pseudomonadota</taxon>
        <taxon>Alphaproteobacteria</taxon>
        <taxon>Sphingomonadales</taxon>
        <taxon>Sphingosinicellaceae</taxon>
        <taxon>Sandaracinobacteroides</taxon>
    </lineage>
</organism>
<accession>A0A7G5IGV2</accession>
<dbReference type="RefSeq" id="WP_182295628.1">
    <property type="nucleotide sequence ID" value="NZ_CP059851.1"/>
</dbReference>
<dbReference type="Proteomes" id="UP000515292">
    <property type="component" value="Chromosome"/>
</dbReference>
<gene>
    <name evidence="2" type="ORF">H3309_14950</name>
</gene>
<name>A0A7G5IGV2_9SPHN</name>
<dbReference type="KEGG" id="sand:H3309_14950"/>
<feature type="transmembrane region" description="Helical" evidence="1">
    <location>
        <begin position="45"/>
        <end position="65"/>
    </location>
</feature>